<evidence type="ECO:0000256" key="1">
    <source>
        <dbReference type="SAM" id="Phobius"/>
    </source>
</evidence>
<proteinExistence type="predicted"/>
<keyword evidence="1" id="KW-0812">Transmembrane</keyword>
<name>A0A645IV03_9ZZZZ</name>
<protein>
    <submittedName>
        <fullName evidence="2">Uncharacterized protein</fullName>
    </submittedName>
</protein>
<reference evidence="2" key="1">
    <citation type="submission" date="2019-08" db="EMBL/GenBank/DDBJ databases">
        <authorList>
            <person name="Kucharzyk K."/>
            <person name="Murdoch R.W."/>
            <person name="Higgins S."/>
            <person name="Loffler F."/>
        </authorList>
    </citation>
    <scope>NUCLEOTIDE SEQUENCE</scope>
</reference>
<gene>
    <name evidence="2" type="ORF">SDC9_199880</name>
</gene>
<comment type="caution">
    <text evidence="2">The sequence shown here is derived from an EMBL/GenBank/DDBJ whole genome shotgun (WGS) entry which is preliminary data.</text>
</comment>
<keyword evidence="1" id="KW-0472">Membrane</keyword>
<feature type="transmembrane region" description="Helical" evidence="1">
    <location>
        <begin position="21"/>
        <end position="42"/>
    </location>
</feature>
<organism evidence="2">
    <name type="scientific">bioreactor metagenome</name>
    <dbReference type="NCBI Taxonomy" id="1076179"/>
    <lineage>
        <taxon>unclassified sequences</taxon>
        <taxon>metagenomes</taxon>
        <taxon>ecological metagenomes</taxon>
    </lineage>
</organism>
<dbReference type="AlphaFoldDB" id="A0A645IV03"/>
<accession>A0A645IV03</accession>
<evidence type="ECO:0000313" key="2">
    <source>
        <dbReference type="EMBL" id="MPN52224.1"/>
    </source>
</evidence>
<sequence length="89" mass="10380">MRIAAIVIIRKSIINLIYDKLEILVGNLNTLCGIYVFIIEIYNKLYHLMHLGRKSDAAFRRRIQTNVGNERVDQDRVIKLFSADSIYII</sequence>
<dbReference type="EMBL" id="VSSQ01118123">
    <property type="protein sequence ID" value="MPN52224.1"/>
    <property type="molecule type" value="Genomic_DNA"/>
</dbReference>
<keyword evidence="1" id="KW-1133">Transmembrane helix</keyword>